<dbReference type="Proteomes" id="UP000473525">
    <property type="component" value="Unassembled WGS sequence"/>
</dbReference>
<protein>
    <submittedName>
        <fullName evidence="5">Response regulator</fullName>
    </submittedName>
</protein>
<dbReference type="PRINTS" id="PR00038">
    <property type="entry name" value="HTHLUXR"/>
</dbReference>
<dbReference type="EMBL" id="WSEK01000004">
    <property type="protein sequence ID" value="MVQ49117.1"/>
    <property type="molecule type" value="Genomic_DNA"/>
</dbReference>
<sequence length="230" mass="25396">MPHSGRGPRRQRILLIDDHPLFVESLDIALSRAGYDVRQAEVPESPGRLASLMAQVSRSRPGIVLLDLDLGQFGDGARLIPSLVQSGCAVVVVTADLDQARWGRCLAEGARKVLSKGARLNEILAVLRRIDSGLPVLAPGEREDLLRHWHERQFRHQHIQARLELLTNREAEVLGNLTLGRTVREIASRSFVSEATVRTQVKSILAKLEVSSQLAAVGLAHQVDWRSPVD</sequence>
<dbReference type="PROSITE" id="PS50110">
    <property type="entry name" value="RESPONSE_REGULATORY"/>
    <property type="match status" value="1"/>
</dbReference>
<name>A0A6L6XR28_9ACTN</name>
<dbReference type="CDD" id="cd06170">
    <property type="entry name" value="LuxR_C_like"/>
    <property type="match status" value="1"/>
</dbReference>
<dbReference type="Gene3D" id="3.40.50.2300">
    <property type="match status" value="1"/>
</dbReference>
<dbReference type="SMART" id="SM00421">
    <property type="entry name" value="HTH_LUXR"/>
    <property type="match status" value="1"/>
</dbReference>
<dbReference type="SMART" id="SM00448">
    <property type="entry name" value="REC"/>
    <property type="match status" value="1"/>
</dbReference>
<feature type="domain" description="Response regulatory" evidence="4">
    <location>
        <begin position="12"/>
        <end position="131"/>
    </location>
</feature>
<dbReference type="PANTHER" id="PTHR43214">
    <property type="entry name" value="TWO-COMPONENT RESPONSE REGULATOR"/>
    <property type="match status" value="1"/>
</dbReference>
<dbReference type="PROSITE" id="PS50043">
    <property type="entry name" value="HTH_LUXR_2"/>
    <property type="match status" value="1"/>
</dbReference>
<dbReference type="InterPro" id="IPR011006">
    <property type="entry name" value="CheY-like_superfamily"/>
</dbReference>
<evidence type="ECO:0000313" key="6">
    <source>
        <dbReference type="Proteomes" id="UP000473525"/>
    </source>
</evidence>
<gene>
    <name evidence="5" type="ORF">GON03_07975</name>
</gene>
<dbReference type="InterPro" id="IPR016032">
    <property type="entry name" value="Sig_transdc_resp-reg_C-effctor"/>
</dbReference>
<feature type="domain" description="HTH luxR-type" evidence="3">
    <location>
        <begin position="159"/>
        <end position="224"/>
    </location>
</feature>
<dbReference type="GO" id="GO:0006355">
    <property type="term" value="P:regulation of DNA-templated transcription"/>
    <property type="evidence" value="ECO:0007669"/>
    <property type="project" value="InterPro"/>
</dbReference>
<dbReference type="SUPFAM" id="SSF52172">
    <property type="entry name" value="CheY-like"/>
    <property type="match status" value="1"/>
</dbReference>
<proteinExistence type="predicted"/>
<feature type="modified residue" description="4-aspartylphosphate" evidence="2">
    <location>
        <position position="67"/>
    </location>
</feature>
<evidence type="ECO:0000256" key="2">
    <source>
        <dbReference type="PROSITE-ProRule" id="PRU00169"/>
    </source>
</evidence>
<accession>A0A6L6XR28</accession>
<comment type="caution">
    <text evidence="5">The sequence shown here is derived from an EMBL/GenBank/DDBJ whole genome shotgun (WGS) entry which is preliminary data.</text>
</comment>
<evidence type="ECO:0000256" key="1">
    <source>
        <dbReference type="ARBA" id="ARBA00023125"/>
    </source>
</evidence>
<dbReference type="GO" id="GO:0000160">
    <property type="term" value="P:phosphorelay signal transduction system"/>
    <property type="evidence" value="ECO:0007669"/>
    <property type="project" value="InterPro"/>
</dbReference>
<dbReference type="InterPro" id="IPR001789">
    <property type="entry name" value="Sig_transdc_resp-reg_receiver"/>
</dbReference>
<dbReference type="AlphaFoldDB" id="A0A6L6XR28"/>
<reference evidence="5 6" key="1">
    <citation type="submission" date="2019-12" db="EMBL/GenBank/DDBJ databases">
        <authorList>
            <person name="Huq M.A."/>
        </authorList>
    </citation>
    <scope>NUCLEOTIDE SEQUENCE [LARGE SCALE GENOMIC DNA]</scope>
    <source>
        <strain evidence="5 6">MAH-18</strain>
    </source>
</reference>
<organism evidence="5 6">
    <name type="scientific">Nocardioides agri</name>
    <dbReference type="NCBI Taxonomy" id="2682843"/>
    <lineage>
        <taxon>Bacteria</taxon>
        <taxon>Bacillati</taxon>
        <taxon>Actinomycetota</taxon>
        <taxon>Actinomycetes</taxon>
        <taxon>Propionibacteriales</taxon>
        <taxon>Nocardioidaceae</taxon>
        <taxon>Nocardioides</taxon>
    </lineage>
</organism>
<dbReference type="SUPFAM" id="SSF46894">
    <property type="entry name" value="C-terminal effector domain of the bipartite response regulators"/>
    <property type="match status" value="1"/>
</dbReference>
<evidence type="ECO:0000259" key="3">
    <source>
        <dbReference type="PROSITE" id="PS50043"/>
    </source>
</evidence>
<dbReference type="Pfam" id="PF00196">
    <property type="entry name" value="GerE"/>
    <property type="match status" value="1"/>
</dbReference>
<dbReference type="Pfam" id="PF00072">
    <property type="entry name" value="Response_reg"/>
    <property type="match status" value="1"/>
</dbReference>
<dbReference type="Gene3D" id="1.10.10.10">
    <property type="entry name" value="Winged helix-like DNA-binding domain superfamily/Winged helix DNA-binding domain"/>
    <property type="match status" value="1"/>
</dbReference>
<dbReference type="InterPro" id="IPR039420">
    <property type="entry name" value="WalR-like"/>
</dbReference>
<keyword evidence="2" id="KW-0597">Phosphoprotein</keyword>
<keyword evidence="6" id="KW-1185">Reference proteome</keyword>
<keyword evidence="1" id="KW-0238">DNA-binding</keyword>
<evidence type="ECO:0000313" key="5">
    <source>
        <dbReference type="EMBL" id="MVQ49117.1"/>
    </source>
</evidence>
<dbReference type="InterPro" id="IPR000792">
    <property type="entry name" value="Tscrpt_reg_LuxR_C"/>
</dbReference>
<dbReference type="InterPro" id="IPR036388">
    <property type="entry name" value="WH-like_DNA-bd_sf"/>
</dbReference>
<dbReference type="GO" id="GO:0003677">
    <property type="term" value="F:DNA binding"/>
    <property type="evidence" value="ECO:0007669"/>
    <property type="project" value="UniProtKB-KW"/>
</dbReference>
<evidence type="ECO:0000259" key="4">
    <source>
        <dbReference type="PROSITE" id="PS50110"/>
    </source>
</evidence>